<organism evidence="1 2">
    <name type="scientific">Moorena bouillonii PNG</name>
    <dbReference type="NCBI Taxonomy" id="568701"/>
    <lineage>
        <taxon>Bacteria</taxon>
        <taxon>Bacillati</taxon>
        <taxon>Cyanobacteriota</taxon>
        <taxon>Cyanophyceae</taxon>
        <taxon>Coleofasciculales</taxon>
        <taxon>Coleofasciculaceae</taxon>
        <taxon>Moorena</taxon>
    </lineage>
</organism>
<protein>
    <recommendedName>
        <fullName evidence="3">Photosynthesis system II assembly factor Ycf48/Hcf136-like domain-containing protein</fullName>
    </recommendedName>
</protein>
<evidence type="ECO:0008006" key="3">
    <source>
        <dbReference type="Google" id="ProtNLM"/>
    </source>
</evidence>
<name>A0A1U7N4V2_9CYAN</name>
<gene>
    <name evidence="1" type="ORF">BJP37_20135</name>
</gene>
<reference evidence="1 2" key="1">
    <citation type="submission" date="2016-10" db="EMBL/GenBank/DDBJ databases">
        <title>Comparative genomics uncovers the prolific and rare metabolic potential of the cyanobacterial genus Moorea.</title>
        <authorList>
            <person name="Leao T."/>
            <person name="Castelao G."/>
            <person name="Korobeynikov A."/>
            <person name="Monroe E.A."/>
            <person name="Podell S."/>
            <person name="Glukhov E."/>
            <person name="Allen E."/>
            <person name="Gerwick W.H."/>
            <person name="Gerwick L."/>
        </authorList>
    </citation>
    <scope>NUCLEOTIDE SEQUENCE [LARGE SCALE GENOMIC DNA]</scope>
    <source>
        <strain evidence="1 2">PNG5-198</strain>
    </source>
</reference>
<dbReference type="Proteomes" id="UP000186657">
    <property type="component" value="Unassembled WGS sequence"/>
</dbReference>
<proteinExistence type="predicted"/>
<comment type="caution">
    <text evidence="1">The sequence shown here is derived from an EMBL/GenBank/DDBJ whole genome shotgun (WGS) entry which is preliminary data.</text>
</comment>
<dbReference type="EMBL" id="MKZS01000001">
    <property type="protein sequence ID" value="OLT60980.1"/>
    <property type="molecule type" value="Genomic_DNA"/>
</dbReference>
<dbReference type="AlphaFoldDB" id="A0A1U7N4V2"/>
<keyword evidence="2" id="KW-1185">Reference proteome</keyword>
<dbReference type="SUPFAM" id="SSF110296">
    <property type="entry name" value="Oligoxyloglucan reducing end-specific cellobiohydrolase"/>
    <property type="match status" value="1"/>
</dbReference>
<accession>A0A1U7N4V2</accession>
<dbReference type="RefSeq" id="WP_075901704.1">
    <property type="nucleotide sequence ID" value="NZ_MKZS01000001.1"/>
</dbReference>
<sequence length="66" mass="7441">MNLRDNGYRWVATPAPLAGRYDDIFFINPNVGWAVNGNGQILKTEDGGGHWKIQEQLQGVSQKIWV</sequence>
<evidence type="ECO:0000313" key="1">
    <source>
        <dbReference type="EMBL" id="OLT60980.1"/>
    </source>
</evidence>
<evidence type="ECO:0000313" key="2">
    <source>
        <dbReference type="Proteomes" id="UP000186657"/>
    </source>
</evidence>